<feature type="transmembrane region" description="Helical" evidence="1">
    <location>
        <begin position="29"/>
        <end position="50"/>
    </location>
</feature>
<gene>
    <name evidence="2" type="ORF">SLA_0244</name>
</gene>
<accession>A0A160NSB2</accession>
<keyword evidence="1" id="KW-1133">Transmembrane helix</keyword>
<dbReference type="AlphaFoldDB" id="A0A160NSB2"/>
<sequence length="186" mass="20064">MRAMEQRFVPPHRPGERAARARVVHDVRWARDAGAAAGCAGLLLVVSLAVEALTGGPDLPDTLLWAALSGALFVVLLPARVVAAPGRVSVRGVCVRRTVRTDRLAALRWSDGIERGLDLRDTDGGHARIELRVLLANPRLWLLLETDARACAGNGTLLKGIGDLDRLARRIERDTARSVFTVSGLD</sequence>
<evidence type="ECO:0000313" key="2">
    <source>
        <dbReference type="EMBL" id="BAU81199.1"/>
    </source>
</evidence>
<dbReference type="KEGG" id="slau:SLA_0244"/>
<reference evidence="2 3" key="1">
    <citation type="journal article" date="2016" name="Genome Announc.">
        <title>Complete Genome Sequence of Thiostrepton-Producing Streptomyces laurentii ATCC 31255.</title>
        <authorList>
            <person name="Doi K."/>
            <person name="Fujino Y."/>
            <person name="Nagayoshi Y."/>
            <person name="Ohshima T."/>
            <person name="Ogata S."/>
        </authorList>
    </citation>
    <scope>NUCLEOTIDE SEQUENCE [LARGE SCALE GENOMIC DNA]</scope>
    <source>
        <strain evidence="2 3">ATCC 31255</strain>
    </source>
</reference>
<organism evidence="2 3">
    <name type="scientific">Streptomyces laurentii</name>
    <dbReference type="NCBI Taxonomy" id="39478"/>
    <lineage>
        <taxon>Bacteria</taxon>
        <taxon>Bacillati</taxon>
        <taxon>Actinomycetota</taxon>
        <taxon>Actinomycetes</taxon>
        <taxon>Kitasatosporales</taxon>
        <taxon>Streptomycetaceae</taxon>
        <taxon>Streptomyces</taxon>
    </lineage>
</organism>
<dbReference type="EMBL" id="AP017424">
    <property type="protein sequence ID" value="BAU81199.1"/>
    <property type="molecule type" value="Genomic_DNA"/>
</dbReference>
<keyword evidence="1" id="KW-0812">Transmembrane</keyword>
<keyword evidence="3" id="KW-1185">Reference proteome</keyword>
<feature type="transmembrane region" description="Helical" evidence="1">
    <location>
        <begin position="62"/>
        <end position="83"/>
    </location>
</feature>
<proteinExistence type="predicted"/>
<protein>
    <submittedName>
        <fullName evidence="2">Uncharacterized protein</fullName>
    </submittedName>
</protein>
<evidence type="ECO:0000313" key="3">
    <source>
        <dbReference type="Proteomes" id="UP000217676"/>
    </source>
</evidence>
<dbReference type="Proteomes" id="UP000217676">
    <property type="component" value="Chromosome"/>
</dbReference>
<name>A0A160NSB2_STRLU</name>
<keyword evidence="1" id="KW-0472">Membrane</keyword>
<evidence type="ECO:0000256" key="1">
    <source>
        <dbReference type="SAM" id="Phobius"/>
    </source>
</evidence>